<comment type="caution">
    <text evidence="1">The sequence shown here is derived from an EMBL/GenBank/DDBJ whole genome shotgun (WGS) entry which is preliminary data.</text>
</comment>
<evidence type="ECO:0000313" key="1">
    <source>
        <dbReference type="EMBL" id="KAJ0025916.1"/>
    </source>
</evidence>
<reference evidence="2" key="1">
    <citation type="journal article" date="2023" name="G3 (Bethesda)">
        <title>Genome assembly and association tests identify interacting loci associated with vigor, precocity, and sex in interspecific pistachio rootstocks.</title>
        <authorList>
            <person name="Palmer W."/>
            <person name="Jacygrad E."/>
            <person name="Sagayaradj S."/>
            <person name="Cavanaugh K."/>
            <person name="Han R."/>
            <person name="Bertier L."/>
            <person name="Beede B."/>
            <person name="Kafkas S."/>
            <person name="Golino D."/>
            <person name="Preece J."/>
            <person name="Michelmore R."/>
        </authorList>
    </citation>
    <scope>NUCLEOTIDE SEQUENCE [LARGE SCALE GENOMIC DNA]</scope>
</reference>
<gene>
    <name evidence="1" type="ORF">Pint_07307</name>
</gene>
<accession>A0ACC0XWQ0</accession>
<keyword evidence="2" id="KW-1185">Reference proteome</keyword>
<proteinExistence type="predicted"/>
<dbReference type="Proteomes" id="UP001163603">
    <property type="component" value="Chromosome 10"/>
</dbReference>
<name>A0ACC0XWQ0_9ROSI</name>
<organism evidence="1 2">
    <name type="scientific">Pistacia integerrima</name>
    <dbReference type="NCBI Taxonomy" id="434235"/>
    <lineage>
        <taxon>Eukaryota</taxon>
        <taxon>Viridiplantae</taxon>
        <taxon>Streptophyta</taxon>
        <taxon>Embryophyta</taxon>
        <taxon>Tracheophyta</taxon>
        <taxon>Spermatophyta</taxon>
        <taxon>Magnoliopsida</taxon>
        <taxon>eudicotyledons</taxon>
        <taxon>Gunneridae</taxon>
        <taxon>Pentapetalae</taxon>
        <taxon>rosids</taxon>
        <taxon>malvids</taxon>
        <taxon>Sapindales</taxon>
        <taxon>Anacardiaceae</taxon>
        <taxon>Pistacia</taxon>
    </lineage>
</organism>
<dbReference type="EMBL" id="CM047745">
    <property type="protein sequence ID" value="KAJ0025916.1"/>
    <property type="molecule type" value="Genomic_DNA"/>
</dbReference>
<protein>
    <submittedName>
        <fullName evidence="1">Uncharacterized protein</fullName>
    </submittedName>
</protein>
<evidence type="ECO:0000313" key="2">
    <source>
        <dbReference type="Proteomes" id="UP001163603"/>
    </source>
</evidence>
<sequence>MAEGIVFGIAGKIFKMLGSLAVREGKLAWGVKDEIQKLNTTVNTIRLVLLDAEEQHNRKNYAAVTYWIQRLKDAFYEADDLLDDFSTYL</sequence>